<reference evidence="2 3" key="1">
    <citation type="submission" date="2019-03" db="EMBL/GenBank/DDBJ databases">
        <title>First draft genome of Liparis tanakae, snailfish: a comprehensive survey of snailfish specific genes.</title>
        <authorList>
            <person name="Kim W."/>
            <person name="Song I."/>
            <person name="Jeong J.-H."/>
            <person name="Kim D."/>
            <person name="Kim S."/>
            <person name="Ryu S."/>
            <person name="Song J.Y."/>
            <person name="Lee S.K."/>
        </authorList>
    </citation>
    <scope>NUCLEOTIDE SEQUENCE [LARGE SCALE GENOMIC DNA]</scope>
    <source>
        <tissue evidence="2">Muscle</tissue>
    </source>
</reference>
<gene>
    <name evidence="2" type="ORF">EYF80_032508</name>
</gene>
<accession>A0A4Z2GUY1</accession>
<sequence length="121" mass="13391">MSFHRVPRWLLGDLISGVDLSLHRKSDNPPRRGALRQTASTSGCTRSSRAETLSHLRLLCLQHGVHYPAMITRETRERLEGVVLRISPPHCGPLGPVFPKVSKFGGERAGPGKQPGIPRER</sequence>
<keyword evidence="3" id="KW-1185">Reference proteome</keyword>
<protein>
    <submittedName>
        <fullName evidence="2">Uncharacterized protein</fullName>
    </submittedName>
</protein>
<evidence type="ECO:0000313" key="2">
    <source>
        <dbReference type="EMBL" id="TNN57249.1"/>
    </source>
</evidence>
<feature type="region of interest" description="Disordered" evidence="1">
    <location>
        <begin position="25"/>
        <end position="48"/>
    </location>
</feature>
<organism evidence="2 3">
    <name type="scientific">Liparis tanakae</name>
    <name type="common">Tanaka's snailfish</name>
    <dbReference type="NCBI Taxonomy" id="230148"/>
    <lineage>
        <taxon>Eukaryota</taxon>
        <taxon>Metazoa</taxon>
        <taxon>Chordata</taxon>
        <taxon>Craniata</taxon>
        <taxon>Vertebrata</taxon>
        <taxon>Euteleostomi</taxon>
        <taxon>Actinopterygii</taxon>
        <taxon>Neopterygii</taxon>
        <taxon>Teleostei</taxon>
        <taxon>Neoteleostei</taxon>
        <taxon>Acanthomorphata</taxon>
        <taxon>Eupercaria</taxon>
        <taxon>Perciformes</taxon>
        <taxon>Cottioidei</taxon>
        <taxon>Cottales</taxon>
        <taxon>Liparidae</taxon>
        <taxon>Liparis</taxon>
    </lineage>
</organism>
<dbReference type="AlphaFoldDB" id="A0A4Z2GUY1"/>
<comment type="caution">
    <text evidence="2">The sequence shown here is derived from an EMBL/GenBank/DDBJ whole genome shotgun (WGS) entry which is preliminary data.</text>
</comment>
<evidence type="ECO:0000313" key="3">
    <source>
        <dbReference type="Proteomes" id="UP000314294"/>
    </source>
</evidence>
<name>A0A4Z2GUY1_9TELE</name>
<proteinExistence type="predicted"/>
<feature type="region of interest" description="Disordered" evidence="1">
    <location>
        <begin position="99"/>
        <end position="121"/>
    </location>
</feature>
<evidence type="ECO:0000256" key="1">
    <source>
        <dbReference type="SAM" id="MobiDB-lite"/>
    </source>
</evidence>
<feature type="compositionally biased region" description="Polar residues" evidence="1">
    <location>
        <begin position="37"/>
        <end position="47"/>
    </location>
</feature>
<dbReference type="Proteomes" id="UP000314294">
    <property type="component" value="Unassembled WGS sequence"/>
</dbReference>
<dbReference type="EMBL" id="SRLO01000409">
    <property type="protein sequence ID" value="TNN57249.1"/>
    <property type="molecule type" value="Genomic_DNA"/>
</dbReference>